<dbReference type="InterPro" id="IPR017452">
    <property type="entry name" value="GPCR_Rhodpsn_7TM"/>
</dbReference>
<feature type="transmembrane region" description="Helical" evidence="11">
    <location>
        <begin position="60"/>
        <end position="81"/>
    </location>
</feature>
<dbReference type="PANTHER" id="PTHR24248:SF125">
    <property type="entry name" value="DOPAMINE D2-LIKE RECEPTOR"/>
    <property type="match status" value="1"/>
</dbReference>
<feature type="region of interest" description="Disordered" evidence="10">
    <location>
        <begin position="401"/>
        <end position="455"/>
    </location>
</feature>
<dbReference type="Proteomes" id="UP001497525">
    <property type="component" value="Unassembled WGS sequence"/>
</dbReference>
<feature type="compositionally biased region" description="Polar residues" evidence="10">
    <location>
        <begin position="418"/>
        <end position="437"/>
    </location>
</feature>
<evidence type="ECO:0000313" key="14">
    <source>
        <dbReference type="Proteomes" id="UP001497525"/>
    </source>
</evidence>
<keyword evidence="9" id="KW-0807">Transducer</keyword>
<evidence type="ECO:0000256" key="2">
    <source>
        <dbReference type="ARBA" id="ARBA00022475"/>
    </source>
</evidence>
<feature type="compositionally biased region" description="Basic and acidic residues" evidence="10">
    <location>
        <begin position="438"/>
        <end position="455"/>
    </location>
</feature>
<dbReference type="Pfam" id="PF00001">
    <property type="entry name" value="7tm_1"/>
    <property type="match status" value="1"/>
</dbReference>
<dbReference type="InterPro" id="IPR000276">
    <property type="entry name" value="GPCR_Rhodpsn"/>
</dbReference>
<evidence type="ECO:0000256" key="11">
    <source>
        <dbReference type="SAM" id="Phobius"/>
    </source>
</evidence>
<dbReference type="GO" id="GO:0004930">
    <property type="term" value="F:G protein-coupled receptor activity"/>
    <property type="evidence" value="ECO:0007669"/>
    <property type="project" value="UniProtKB-KW"/>
</dbReference>
<organism evidence="13 14">
    <name type="scientific">Calicophoron daubneyi</name>
    <name type="common">Rumen fluke</name>
    <name type="synonym">Paramphistomum daubneyi</name>
    <dbReference type="NCBI Taxonomy" id="300641"/>
    <lineage>
        <taxon>Eukaryota</taxon>
        <taxon>Metazoa</taxon>
        <taxon>Spiralia</taxon>
        <taxon>Lophotrochozoa</taxon>
        <taxon>Platyhelminthes</taxon>
        <taxon>Trematoda</taxon>
        <taxon>Digenea</taxon>
        <taxon>Plagiorchiida</taxon>
        <taxon>Pronocephalata</taxon>
        <taxon>Paramphistomoidea</taxon>
        <taxon>Paramphistomidae</taxon>
        <taxon>Calicophoron</taxon>
    </lineage>
</organism>
<feature type="domain" description="G-protein coupled receptors family 1 profile" evidence="12">
    <location>
        <begin position="1"/>
        <end position="135"/>
    </location>
</feature>
<evidence type="ECO:0000256" key="6">
    <source>
        <dbReference type="ARBA" id="ARBA00023136"/>
    </source>
</evidence>
<reference evidence="13" key="1">
    <citation type="submission" date="2024-06" db="EMBL/GenBank/DDBJ databases">
        <authorList>
            <person name="Liu X."/>
            <person name="Lenzi L."/>
            <person name="Haldenby T S."/>
            <person name="Uol C."/>
        </authorList>
    </citation>
    <scope>NUCLEOTIDE SEQUENCE</scope>
</reference>
<evidence type="ECO:0000259" key="12">
    <source>
        <dbReference type="PROSITE" id="PS50262"/>
    </source>
</evidence>
<dbReference type="GO" id="GO:0005886">
    <property type="term" value="C:plasma membrane"/>
    <property type="evidence" value="ECO:0007669"/>
    <property type="project" value="UniProtKB-SubCell"/>
</dbReference>
<dbReference type="PANTHER" id="PTHR24248">
    <property type="entry name" value="ADRENERGIC RECEPTOR-RELATED G-PROTEIN COUPLED RECEPTOR"/>
    <property type="match status" value="1"/>
</dbReference>
<keyword evidence="5" id="KW-0297">G-protein coupled receptor</keyword>
<evidence type="ECO:0000256" key="7">
    <source>
        <dbReference type="ARBA" id="ARBA00023157"/>
    </source>
</evidence>
<protein>
    <recommendedName>
        <fullName evidence="12">G-protein coupled receptors family 1 profile domain-containing protein</fullName>
    </recommendedName>
</protein>
<keyword evidence="3 11" id="KW-0812">Transmembrane</keyword>
<evidence type="ECO:0000256" key="5">
    <source>
        <dbReference type="ARBA" id="ARBA00023040"/>
    </source>
</evidence>
<keyword evidence="8" id="KW-0675">Receptor</keyword>
<dbReference type="PROSITE" id="PS50262">
    <property type="entry name" value="G_PROTEIN_RECEP_F1_2"/>
    <property type="match status" value="1"/>
</dbReference>
<keyword evidence="2" id="KW-1003">Cell membrane</keyword>
<dbReference type="Gene3D" id="1.20.1070.10">
    <property type="entry name" value="Rhodopsin 7-helix transmembrane proteins"/>
    <property type="match status" value="1"/>
</dbReference>
<evidence type="ECO:0000256" key="3">
    <source>
        <dbReference type="ARBA" id="ARBA00022692"/>
    </source>
</evidence>
<dbReference type="EMBL" id="CAXLJL010000989">
    <property type="protein sequence ID" value="CAL5142260.1"/>
    <property type="molecule type" value="Genomic_DNA"/>
</dbReference>
<name>A0AAV2U2R7_CALDB</name>
<keyword evidence="4 11" id="KW-1133">Transmembrane helix</keyword>
<evidence type="ECO:0000256" key="10">
    <source>
        <dbReference type="SAM" id="MobiDB-lite"/>
    </source>
</evidence>
<evidence type="ECO:0000256" key="8">
    <source>
        <dbReference type="ARBA" id="ARBA00023170"/>
    </source>
</evidence>
<evidence type="ECO:0000256" key="4">
    <source>
        <dbReference type="ARBA" id="ARBA00022989"/>
    </source>
</evidence>
<sequence length="692" mass="77581">MKYVAVTRPIVYAKHNNLRRVQLSIAFVWIVSLLIALPVVCGLNDSPNRDEHACQSYNGIFIISSSFGSFYLPAVVLLVVYHRIFAVIRKRHKSLGVKKSIKPNSQTALNKITESNIVAESTKLRSYFEKTIRLVGEEDRMNSMKVSQSEETEWKQSSSIDEGLNKPGAETVISVDSDRSSAYTFEHAVAESAFDGPRADILSPDVMLHEMSLEDLEDVRRLERIGLPLERNIELRRSSSLPFMDFPSLSSRDNSEYLINPGKIKVHDKEIETFRASFEQIRDAFSPYFISNKETGTPIRPSSSVWDTQMKNYSKCAHDNKVHVENPPYSSLMRNCEECSRSDTGTELSFYGIKINSKYRGCGPSNSGSGEVGNISTGSKIIQPIVKKLFLCLTCSGGFRLASDSSSSSSVDPIERPYSTSDQFSEYSSTSQATPTSADRRLYKDPGTEVPGRKYTETSQLFMQKYGPEVSYTCTTHANSEMGTVGTRVFNFQAEGTVTRLKNNQLLQNSCQYKNAKVDQGDLTSVRPSQCHCTVQEDLPNNIFHDVFKKHFLSRVNIKAKTPFSKPHISSHACPLISFVKAAGRCQTRKNSQNCSDASKCKEKMHKIRFSVIRESDTGSEVPTKMLPPNIITMGRPKSCKSTKSKLLAQRERKATKTLVIVLDQRDGDSVWLDLQTTRDKLVMFASYRAGI</sequence>
<evidence type="ECO:0000256" key="1">
    <source>
        <dbReference type="ARBA" id="ARBA00004651"/>
    </source>
</evidence>
<accession>A0AAV2U2R7</accession>
<feature type="transmembrane region" description="Helical" evidence="11">
    <location>
        <begin position="21"/>
        <end position="40"/>
    </location>
</feature>
<comment type="caution">
    <text evidence="13">The sequence shown here is derived from an EMBL/GenBank/DDBJ whole genome shotgun (WGS) entry which is preliminary data.</text>
</comment>
<feature type="compositionally biased region" description="Polar residues" evidence="10">
    <location>
        <begin position="144"/>
        <end position="160"/>
    </location>
</feature>
<proteinExistence type="predicted"/>
<keyword evidence="7" id="KW-1015">Disulfide bond</keyword>
<dbReference type="SUPFAM" id="SSF81321">
    <property type="entry name" value="Family A G protein-coupled receptor-like"/>
    <property type="match status" value="1"/>
</dbReference>
<evidence type="ECO:0000256" key="9">
    <source>
        <dbReference type="ARBA" id="ARBA00023224"/>
    </source>
</evidence>
<dbReference type="GO" id="GO:0001591">
    <property type="term" value="F:dopamine neurotransmitter receptor activity, coupled via Gi/Go"/>
    <property type="evidence" value="ECO:0007669"/>
    <property type="project" value="TreeGrafter"/>
</dbReference>
<dbReference type="GO" id="GO:0045202">
    <property type="term" value="C:synapse"/>
    <property type="evidence" value="ECO:0007669"/>
    <property type="project" value="GOC"/>
</dbReference>
<comment type="subcellular location">
    <subcellularLocation>
        <location evidence="1">Cell membrane</location>
        <topology evidence="1">Multi-pass membrane protein</topology>
    </subcellularLocation>
</comment>
<feature type="region of interest" description="Disordered" evidence="10">
    <location>
        <begin position="143"/>
        <end position="166"/>
    </location>
</feature>
<keyword evidence="6 11" id="KW-0472">Membrane</keyword>
<evidence type="ECO:0000313" key="13">
    <source>
        <dbReference type="EMBL" id="CAL5142260.1"/>
    </source>
</evidence>
<gene>
    <name evidence="13" type="ORF">CDAUBV1_LOCUS17510</name>
</gene>
<dbReference type="AlphaFoldDB" id="A0AAV2U2R7"/>